<evidence type="ECO:0000256" key="2">
    <source>
        <dbReference type="ARBA" id="ARBA00005801"/>
    </source>
</evidence>
<comment type="subcellular location">
    <subcellularLocation>
        <location evidence="1">Cell inner membrane</location>
        <topology evidence="1">Multi-pass membrane protein</topology>
    </subcellularLocation>
    <subcellularLocation>
        <location evidence="18">Cell membrane</location>
        <topology evidence="18">Multi-pass membrane protein</topology>
    </subcellularLocation>
</comment>
<comment type="function">
    <text evidence="18">Plays an essential role in type IV pili and type II pseudopili formation by proteolytically removing the leader sequence from substrate proteins and subsequently monomethylating the alpha-amino group of the newly exposed N-terminal phenylalanine.</text>
</comment>
<dbReference type="OrthoDB" id="9789291at2"/>
<evidence type="ECO:0000256" key="17">
    <source>
        <dbReference type="RuleBase" id="RU003793"/>
    </source>
</evidence>
<evidence type="ECO:0000256" key="8">
    <source>
        <dbReference type="ARBA" id="ARBA00022691"/>
    </source>
</evidence>
<dbReference type="PRINTS" id="PR00864">
    <property type="entry name" value="PREPILNPTASE"/>
</dbReference>
<evidence type="ECO:0000256" key="10">
    <source>
        <dbReference type="ARBA" id="ARBA00022801"/>
    </source>
</evidence>
<proteinExistence type="inferred from homology"/>
<evidence type="ECO:0000256" key="5">
    <source>
        <dbReference type="ARBA" id="ARBA00022603"/>
    </source>
</evidence>
<dbReference type="PANTHER" id="PTHR30487:SF0">
    <property type="entry name" value="PREPILIN LEADER PEPTIDASE_N-METHYLTRANSFERASE-RELATED"/>
    <property type="match status" value="1"/>
</dbReference>
<sequence length="290" mass="32363">MFDYLQDSLAAFIGVTFVLGLLVGSFLNVVILRVPKMLEADWRQQCEEFLNPDESTKTPERRHSLWWPPSHCPECQRRIRPWENIPVISYLWLKGRCRGCKTTISIRYPVVELFTAIVSAVVAWQFGYSFEAAAALLLSWSLIALSGIDLDHQLLPDNLTLPLIWIGLLLSLGGYFTQPQDAIIGAVAGYLSLWSVFHLFRLLTGKEGMGYGDFKLLAVFGAWLGWQALPVVILLSSLVGALVGIALIAFRGQDRNVPIPFGPYLAAAGWIALLWQDDLVGAYLRWAGLN</sequence>
<keyword evidence="12 19" id="KW-0472">Membrane</keyword>
<keyword evidence="3" id="KW-1003">Cell membrane</keyword>
<evidence type="ECO:0000256" key="7">
    <source>
        <dbReference type="ARBA" id="ARBA00022679"/>
    </source>
</evidence>
<dbReference type="InterPro" id="IPR000045">
    <property type="entry name" value="Prepilin_IV_endopep_pep"/>
</dbReference>
<dbReference type="InterPro" id="IPR014032">
    <property type="entry name" value="Peptidase_A24A_bac"/>
</dbReference>
<keyword evidence="6 18" id="KW-0645">Protease</keyword>
<dbReference type="GO" id="GO:0005886">
    <property type="term" value="C:plasma membrane"/>
    <property type="evidence" value="ECO:0007669"/>
    <property type="project" value="UniProtKB-SubCell"/>
</dbReference>
<evidence type="ECO:0000256" key="15">
    <source>
        <dbReference type="ARBA" id="ARBA00067082"/>
    </source>
</evidence>
<keyword evidence="23" id="KW-1185">Reference proteome</keyword>
<evidence type="ECO:0000256" key="18">
    <source>
        <dbReference type="RuleBase" id="RU003794"/>
    </source>
</evidence>
<evidence type="ECO:0000256" key="1">
    <source>
        <dbReference type="ARBA" id="ARBA00004429"/>
    </source>
</evidence>
<comment type="similarity">
    <text evidence="2 17">Belongs to the peptidase A24 family.</text>
</comment>
<keyword evidence="10 18" id="KW-0378">Hydrolase</keyword>
<dbReference type="EC" id="2.1.1.-" evidence="18"/>
<feature type="transmembrane region" description="Helical" evidence="19">
    <location>
        <begin position="159"/>
        <end position="176"/>
    </location>
</feature>
<evidence type="ECO:0000256" key="14">
    <source>
        <dbReference type="ARBA" id="ARBA00050401"/>
    </source>
</evidence>
<evidence type="ECO:0000256" key="4">
    <source>
        <dbReference type="ARBA" id="ARBA00022519"/>
    </source>
</evidence>
<dbReference type="Pfam" id="PF01478">
    <property type="entry name" value="Peptidase_A24"/>
    <property type="match status" value="1"/>
</dbReference>
<dbReference type="FunFam" id="1.20.120.1220:FF:000001">
    <property type="entry name" value="Type 4 prepilin-like proteins leader peptide-processing enzyme"/>
    <property type="match status" value="1"/>
</dbReference>
<evidence type="ECO:0000256" key="16">
    <source>
        <dbReference type="ARBA" id="ARBA00071870"/>
    </source>
</evidence>
<feature type="transmembrane region" description="Helical" evidence="19">
    <location>
        <begin position="12"/>
        <end position="34"/>
    </location>
</feature>
<evidence type="ECO:0000313" key="23">
    <source>
        <dbReference type="Proteomes" id="UP000256763"/>
    </source>
</evidence>
<feature type="domain" description="Prepilin peptidase A24 N-terminal" evidence="21">
    <location>
        <begin position="18"/>
        <end position="126"/>
    </location>
</feature>
<keyword evidence="13 18" id="KW-0511">Multifunctional enzyme</keyword>
<keyword evidence="4" id="KW-0997">Cell inner membrane</keyword>
<dbReference type="GO" id="GO:0004190">
    <property type="term" value="F:aspartic-type endopeptidase activity"/>
    <property type="evidence" value="ECO:0007669"/>
    <property type="project" value="UniProtKB-EC"/>
</dbReference>
<dbReference type="Proteomes" id="UP000256763">
    <property type="component" value="Unassembled WGS sequence"/>
</dbReference>
<dbReference type="InterPro" id="IPR050882">
    <property type="entry name" value="Prepilin_peptidase/N-MTase"/>
</dbReference>
<feature type="transmembrane region" description="Helical" evidence="19">
    <location>
        <begin position="182"/>
        <end position="204"/>
    </location>
</feature>
<dbReference type="Gene3D" id="1.20.120.1220">
    <property type="match status" value="1"/>
</dbReference>
<name>A0A3E0WY25_9GAMM</name>
<protein>
    <recommendedName>
        <fullName evidence="16 18">Prepilin leader peptidase/N-methyltransferase</fullName>
        <ecNumber evidence="18">2.1.1.-</ecNumber>
        <ecNumber evidence="15 18">3.4.23.43</ecNumber>
    </recommendedName>
</protein>
<keyword evidence="11 19" id="KW-1133">Transmembrane helix</keyword>
<evidence type="ECO:0000259" key="20">
    <source>
        <dbReference type="Pfam" id="PF01478"/>
    </source>
</evidence>
<feature type="transmembrane region" description="Helical" evidence="19">
    <location>
        <begin position="106"/>
        <end position="126"/>
    </location>
</feature>
<keyword evidence="5 18" id="KW-0489">Methyltransferase</keyword>
<evidence type="ECO:0000256" key="3">
    <source>
        <dbReference type="ARBA" id="ARBA00022475"/>
    </source>
</evidence>
<evidence type="ECO:0000256" key="6">
    <source>
        <dbReference type="ARBA" id="ARBA00022670"/>
    </source>
</evidence>
<evidence type="ECO:0000259" key="21">
    <source>
        <dbReference type="Pfam" id="PF06750"/>
    </source>
</evidence>
<evidence type="ECO:0000256" key="11">
    <source>
        <dbReference type="ARBA" id="ARBA00022989"/>
    </source>
</evidence>
<evidence type="ECO:0000256" key="9">
    <source>
        <dbReference type="ARBA" id="ARBA00022692"/>
    </source>
</evidence>
<feature type="domain" description="Prepilin type IV endopeptidase peptidase" evidence="20">
    <location>
        <begin position="136"/>
        <end position="245"/>
    </location>
</feature>
<dbReference type="EMBL" id="NFZW01000006">
    <property type="protein sequence ID" value="RFA37910.1"/>
    <property type="molecule type" value="Genomic_DNA"/>
</dbReference>
<keyword evidence="7 18" id="KW-0808">Transferase</keyword>
<dbReference type="AlphaFoldDB" id="A0A3E0WY25"/>
<dbReference type="Pfam" id="PF06750">
    <property type="entry name" value="A24_N_bact"/>
    <property type="match status" value="1"/>
</dbReference>
<dbReference type="EC" id="3.4.23.43" evidence="15 18"/>
<dbReference type="InterPro" id="IPR010627">
    <property type="entry name" value="Prepilin_pept_A24_N"/>
</dbReference>
<evidence type="ECO:0000256" key="12">
    <source>
        <dbReference type="ARBA" id="ARBA00023136"/>
    </source>
</evidence>
<keyword evidence="8" id="KW-0949">S-adenosyl-L-methionine</keyword>
<dbReference type="GO" id="GO:0032259">
    <property type="term" value="P:methylation"/>
    <property type="evidence" value="ECO:0007669"/>
    <property type="project" value="UniProtKB-KW"/>
</dbReference>
<feature type="transmembrane region" description="Helical" evidence="19">
    <location>
        <begin position="261"/>
        <end position="284"/>
    </location>
</feature>
<reference evidence="23" key="1">
    <citation type="submission" date="2017-05" db="EMBL/GenBank/DDBJ databases">
        <authorList>
            <person name="Sharma S."/>
            <person name="Sidhu C."/>
            <person name="Pinnaka A.K."/>
        </authorList>
    </citation>
    <scope>NUCLEOTIDE SEQUENCE [LARGE SCALE GENOMIC DNA]</scope>
    <source>
        <strain evidence="23">AK93</strain>
    </source>
</reference>
<gene>
    <name evidence="22" type="ORF">CAL65_08285</name>
</gene>
<keyword evidence="9 18" id="KW-0812">Transmembrane</keyword>
<dbReference type="RefSeq" id="WP_116301622.1">
    <property type="nucleotide sequence ID" value="NZ_NFZV01000005.1"/>
</dbReference>
<evidence type="ECO:0000313" key="22">
    <source>
        <dbReference type="EMBL" id="RFA37910.1"/>
    </source>
</evidence>
<dbReference type="PANTHER" id="PTHR30487">
    <property type="entry name" value="TYPE 4 PREPILIN-LIKE PROTEINS LEADER PEPTIDE-PROCESSING ENZYME"/>
    <property type="match status" value="1"/>
</dbReference>
<comment type="catalytic activity">
    <reaction evidence="14 18">
        <text>Typically cleaves a -Gly-|-Phe- bond to release an N-terminal, basic peptide of 5-8 residues from type IV prepilin, and then N-methylates the new N-terminal amino group, the methyl donor being S-adenosyl-L-methionine.</text>
        <dbReference type="EC" id="3.4.23.43"/>
    </reaction>
</comment>
<organism evidence="22 23">
    <name type="scientific">Alkalilimnicola ehrlichii</name>
    <dbReference type="NCBI Taxonomy" id="351052"/>
    <lineage>
        <taxon>Bacteria</taxon>
        <taxon>Pseudomonadati</taxon>
        <taxon>Pseudomonadota</taxon>
        <taxon>Gammaproteobacteria</taxon>
        <taxon>Chromatiales</taxon>
        <taxon>Ectothiorhodospiraceae</taxon>
        <taxon>Alkalilimnicola</taxon>
    </lineage>
</organism>
<feature type="transmembrane region" description="Helical" evidence="19">
    <location>
        <begin position="216"/>
        <end position="249"/>
    </location>
</feature>
<evidence type="ECO:0000256" key="13">
    <source>
        <dbReference type="ARBA" id="ARBA00023268"/>
    </source>
</evidence>
<comment type="caution">
    <text evidence="22">The sequence shown here is derived from an EMBL/GenBank/DDBJ whole genome shotgun (WGS) entry which is preliminary data.</text>
</comment>
<dbReference type="GO" id="GO:0006465">
    <property type="term" value="P:signal peptide processing"/>
    <property type="evidence" value="ECO:0007669"/>
    <property type="project" value="TreeGrafter"/>
</dbReference>
<accession>A0A3E0WY25</accession>
<dbReference type="GO" id="GO:0008168">
    <property type="term" value="F:methyltransferase activity"/>
    <property type="evidence" value="ECO:0007669"/>
    <property type="project" value="UniProtKB-KW"/>
</dbReference>
<evidence type="ECO:0000256" key="19">
    <source>
        <dbReference type="SAM" id="Phobius"/>
    </source>
</evidence>